<reference evidence="2" key="2">
    <citation type="submission" date="2025-08" db="UniProtKB">
        <authorList>
            <consortium name="RefSeq"/>
        </authorList>
    </citation>
    <scope>IDENTIFICATION</scope>
    <source>
        <tissue evidence="2">Leaf</tissue>
    </source>
</reference>
<protein>
    <submittedName>
        <fullName evidence="2">Uncharacterized protein LOC109711804</fullName>
    </submittedName>
</protein>
<accession>A0A6P5F3V2</accession>
<dbReference type="InterPro" id="IPR055296">
    <property type="entry name" value="SRL2-like"/>
</dbReference>
<evidence type="ECO:0000313" key="1">
    <source>
        <dbReference type="Proteomes" id="UP000515123"/>
    </source>
</evidence>
<dbReference type="PANTHER" id="PTHR46087:SF9">
    <property type="entry name" value="ARM REPEAT SUPERFAMILY PROTEIN"/>
    <property type="match status" value="1"/>
</dbReference>
<evidence type="ECO:0000313" key="2">
    <source>
        <dbReference type="RefSeq" id="XP_020090634.1"/>
    </source>
</evidence>
<dbReference type="PANTHER" id="PTHR46087">
    <property type="entry name" value="PUTATIVE, EXPRESSED-RELATED"/>
    <property type="match status" value="1"/>
</dbReference>
<name>A0A6P5F3V2_ANACO</name>
<keyword evidence="1" id="KW-1185">Reference proteome</keyword>
<dbReference type="InterPro" id="IPR016024">
    <property type="entry name" value="ARM-type_fold"/>
</dbReference>
<organism evidence="1 2">
    <name type="scientific">Ananas comosus</name>
    <name type="common">Pineapple</name>
    <name type="synonym">Ananas ananas</name>
    <dbReference type="NCBI Taxonomy" id="4615"/>
    <lineage>
        <taxon>Eukaryota</taxon>
        <taxon>Viridiplantae</taxon>
        <taxon>Streptophyta</taxon>
        <taxon>Embryophyta</taxon>
        <taxon>Tracheophyta</taxon>
        <taxon>Spermatophyta</taxon>
        <taxon>Magnoliopsida</taxon>
        <taxon>Liliopsida</taxon>
        <taxon>Poales</taxon>
        <taxon>Bromeliaceae</taxon>
        <taxon>Bromelioideae</taxon>
        <taxon>Ananas</taxon>
    </lineage>
</organism>
<gene>
    <name evidence="2" type="primary">LOC109711804</name>
</gene>
<dbReference type="RefSeq" id="XP_020090634.1">
    <property type="nucleotide sequence ID" value="XM_020235045.1"/>
</dbReference>
<dbReference type="GeneID" id="109711804"/>
<sequence length="1035" mass="116301">MMGVVSRNVLPACGSLCFFCPSLRTRSRQPVKRYKKILADIFPRSQDEQPNDRKIGKLCEYASKNPLRIPKITTYLEQKCYKELRVEHFGTVKVVTCIYRKLLISCKDQMPLFASSLLTIVYTLLDQNRQDEMRVIGCQTLFDFVNCQIDGTYMFNLEGLIPKLCQLVQEMGDDERARDVRAAGLQALSSMVWFMGEYSHISAVFDDVVSTVLENYESAYKNSHDPSNSNQKSHNSWVREVLKAEGHESHSLVTITRVPSWKNIRNDRGELNLTADDAKSPNFWSRVCVHNMAKLAKEATTVRRVLEALFRYFDNNNLWSPSSGLALCILLDMQIIMDRSGQHMHLLLSILVKHLEHRTVLKQPEMQVDIVDVTTCLAEQSKAQTSVAIISAISDMVRHLRKSMKNSLSSAGVGDDMIKWNNKFQKSVDDCLVQLSKKVGDSGPVLDVLAVMLENISAAIPEARSTVSAVYRMAQIIASVPNFSYQNKAFPEALFHQLLLAKVHPDREAHVGAHRIFSVVLVPTSVCPYSFSANSDLAKPYDLQRTLSRTVSVFSSSAALFGKLRREMFSLQDRAEENTDKIFYSVDGQQIGRNNSKLFKLQSTQSRTYSIKDSSSFSATDLSSSGSSYKDKEMEHVSLRLSSRQITLLLSSLWAQAMSPNNGPENYEAIAHTYSLMLLFSRAKNSINEILVRSFQLAFSLRSISLRGGGALPPSRRRSLFTLATSMVVFSSKAFSILSLIPIAKSSLTEKTVDPFLRLVEDCKLQAIDIAAEHLTRIYGSKEDDTAALESLSAITVKEDLSKQSMVSEIVNSLEDLPDSELSAIRKQLLEDFSPDDVCPLGAQFIEPPGQTPHYNSRRDYKSKEVIPIEFLLEDDVFAEQSDSLAEPRSQLSVDVNLLSVNQLLESVLETARQVGRMSVSNTTDLPFKEMAGHCEALLMGKQQKLSVFMSTHKQEVLLTSDSENNNQVKWSANWHSEQFQMIGDSYYEQNFNLYQQKVTATTPLLCATEYQCQPNYLKLPALSPFDNFLKAAGC</sequence>
<dbReference type="OrthoDB" id="19232at2759"/>
<dbReference type="Proteomes" id="UP000515123">
    <property type="component" value="Linkage group 6"/>
</dbReference>
<dbReference type="SUPFAM" id="SSF48371">
    <property type="entry name" value="ARM repeat"/>
    <property type="match status" value="1"/>
</dbReference>
<dbReference type="InterPro" id="IPR049152">
    <property type="entry name" value="EFR3-like_ARM"/>
</dbReference>
<proteinExistence type="predicted"/>
<dbReference type="AlphaFoldDB" id="A0A6P5F3V2"/>
<dbReference type="Pfam" id="PF21052">
    <property type="entry name" value="EFR3_ARM"/>
    <property type="match status" value="1"/>
</dbReference>
<reference evidence="1" key="1">
    <citation type="journal article" date="2015" name="Nat. Genet.">
        <title>The pineapple genome and the evolution of CAM photosynthesis.</title>
        <authorList>
            <person name="Ming R."/>
            <person name="VanBuren R."/>
            <person name="Wai C.M."/>
            <person name="Tang H."/>
            <person name="Schatz M.C."/>
            <person name="Bowers J.E."/>
            <person name="Lyons E."/>
            <person name="Wang M.L."/>
            <person name="Chen J."/>
            <person name="Biggers E."/>
            <person name="Zhang J."/>
            <person name="Huang L."/>
            <person name="Zhang L."/>
            <person name="Miao W."/>
            <person name="Zhang J."/>
            <person name="Ye Z."/>
            <person name="Miao C."/>
            <person name="Lin Z."/>
            <person name="Wang H."/>
            <person name="Zhou H."/>
            <person name="Yim W.C."/>
            <person name="Priest H.D."/>
            <person name="Zheng C."/>
            <person name="Woodhouse M."/>
            <person name="Edger P.P."/>
            <person name="Guyot R."/>
            <person name="Guo H.B."/>
            <person name="Guo H."/>
            <person name="Zheng G."/>
            <person name="Singh R."/>
            <person name="Sharma A."/>
            <person name="Min X."/>
            <person name="Zheng Y."/>
            <person name="Lee H."/>
            <person name="Gurtowski J."/>
            <person name="Sedlazeck F.J."/>
            <person name="Harkess A."/>
            <person name="McKain M.R."/>
            <person name="Liao Z."/>
            <person name="Fang J."/>
            <person name="Liu J."/>
            <person name="Zhang X."/>
            <person name="Zhang Q."/>
            <person name="Hu W."/>
            <person name="Qin Y."/>
            <person name="Wang K."/>
            <person name="Chen L.Y."/>
            <person name="Shirley N."/>
            <person name="Lin Y.R."/>
            <person name="Liu L.Y."/>
            <person name="Hernandez A.G."/>
            <person name="Wright C.L."/>
            <person name="Bulone V."/>
            <person name="Tuskan G.A."/>
            <person name="Heath K."/>
            <person name="Zee F."/>
            <person name="Moore P.H."/>
            <person name="Sunkar R."/>
            <person name="Leebens-Mack J.H."/>
            <person name="Mockler T."/>
            <person name="Bennetzen J.L."/>
            <person name="Freeling M."/>
            <person name="Sankoff D."/>
            <person name="Paterson A.H."/>
            <person name="Zhu X."/>
            <person name="Yang X."/>
            <person name="Smith J.A."/>
            <person name="Cushman J.C."/>
            <person name="Paull R.E."/>
            <person name="Yu Q."/>
        </authorList>
    </citation>
    <scope>NUCLEOTIDE SEQUENCE [LARGE SCALE GENOMIC DNA]</scope>
    <source>
        <strain evidence="1">cv. F153</strain>
    </source>
</reference>